<dbReference type="Proteomes" id="UP000324222">
    <property type="component" value="Unassembled WGS sequence"/>
</dbReference>
<protein>
    <submittedName>
        <fullName evidence="1">Uncharacterized protein</fullName>
    </submittedName>
</protein>
<evidence type="ECO:0000313" key="1">
    <source>
        <dbReference type="EMBL" id="MPC36322.1"/>
    </source>
</evidence>
<comment type="caution">
    <text evidence="1">The sequence shown here is derived from an EMBL/GenBank/DDBJ whole genome shotgun (WGS) entry which is preliminary data.</text>
</comment>
<dbReference type="AlphaFoldDB" id="A0A5B7EQ83"/>
<accession>A0A5B7EQ83</accession>
<keyword evidence="2" id="KW-1185">Reference proteome</keyword>
<reference evidence="1 2" key="1">
    <citation type="submission" date="2019-05" db="EMBL/GenBank/DDBJ databases">
        <title>Another draft genome of Portunus trituberculatus and its Hox gene families provides insights of decapod evolution.</title>
        <authorList>
            <person name="Jeong J.-H."/>
            <person name="Song I."/>
            <person name="Kim S."/>
            <person name="Choi T."/>
            <person name="Kim D."/>
            <person name="Ryu S."/>
            <person name="Kim W."/>
        </authorList>
    </citation>
    <scope>NUCLEOTIDE SEQUENCE [LARGE SCALE GENOMIC DNA]</scope>
    <source>
        <tissue evidence="1">Muscle</tissue>
    </source>
</reference>
<evidence type="ECO:0000313" key="2">
    <source>
        <dbReference type="Proteomes" id="UP000324222"/>
    </source>
</evidence>
<dbReference type="EMBL" id="VSRR010003486">
    <property type="protein sequence ID" value="MPC36322.1"/>
    <property type="molecule type" value="Genomic_DNA"/>
</dbReference>
<name>A0A5B7EQ83_PORTR</name>
<sequence length="86" mass="9323">MKGVGGSRGGWLAYPCCDVSVCSWPDTAELHNDGNEIEQSGNGGIEQLLKEKCVLRSGNRVCGSKGNGWGGQSSWEVWPSYHSFKF</sequence>
<organism evidence="1 2">
    <name type="scientific">Portunus trituberculatus</name>
    <name type="common">Swimming crab</name>
    <name type="synonym">Neptunus trituberculatus</name>
    <dbReference type="NCBI Taxonomy" id="210409"/>
    <lineage>
        <taxon>Eukaryota</taxon>
        <taxon>Metazoa</taxon>
        <taxon>Ecdysozoa</taxon>
        <taxon>Arthropoda</taxon>
        <taxon>Crustacea</taxon>
        <taxon>Multicrustacea</taxon>
        <taxon>Malacostraca</taxon>
        <taxon>Eumalacostraca</taxon>
        <taxon>Eucarida</taxon>
        <taxon>Decapoda</taxon>
        <taxon>Pleocyemata</taxon>
        <taxon>Brachyura</taxon>
        <taxon>Eubrachyura</taxon>
        <taxon>Portunoidea</taxon>
        <taxon>Portunidae</taxon>
        <taxon>Portuninae</taxon>
        <taxon>Portunus</taxon>
    </lineage>
</organism>
<proteinExistence type="predicted"/>
<gene>
    <name evidence="1" type="ORF">E2C01_029777</name>
</gene>